<proteinExistence type="predicted"/>
<dbReference type="RefSeq" id="WP_144014094.1">
    <property type="nucleotide sequence ID" value="NZ_VKDK01000033.1"/>
</dbReference>
<reference evidence="1 2" key="1">
    <citation type="submission" date="2019-07" db="EMBL/GenBank/DDBJ databases">
        <title>Draft genome of C. aurimucosum strain 2274.</title>
        <authorList>
            <person name="Pacheco L.G.C."/>
            <person name="Aguiar E.R.G.R."/>
            <person name="Santos C.S."/>
            <person name="Rocha D.J.P.G."/>
            <person name="Sant'Anna L.O."/>
            <person name="Mattos-Guaraldi A.L."/>
            <person name="Santos L.S."/>
        </authorList>
    </citation>
    <scope>NUCLEOTIDE SEQUENCE [LARGE SCALE GENOMIC DNA]</scope>
    <source>
        <strain evidence="1 2">2274</strain>
    </source>
</reference>
<dbReference type="Gene3D" id="2.30.320.10">
    <property type="entry name" value="YwqG-like"/>
    <property type="match status" value="1"/>
</dbReference>
<dbReference type="Pfam" id="PF09234">
    <property type="entry name" value="DUF1963"/>
    <property type="match status" value="1"/>
</dbReference>
<name>A0A553FMR4_9CORY</name>
<sequence>MTAEDDFYALKYSFDSVPTRPIIDFEESSRPDSPTTSKLCGTPYLPEHAPYPEYDDEPMFFIAQFNFAEFEPLPGFPTSGLLQLFVPGEYGWGMELCNKYVATGERTSTPFARYLEDLSAPHVGEVPEEVEDSGEHPAEEPLEATIIDGKLSELSVIENAHEFGRTAFWNNDLRALLRRGEDLVDVHTYGWDIITRRVIDGETTIEATKLPGDTKDGQKEMFDEIVARVEAEGFSVDPTAEESEERVNLEDGQCEVRLGGYATYWNPSKLPIGDEHITLATVDNGGTFEWGDGGIGNFYIHPEDLAARNFDKVLFDWDCG</sequence>
<dbReference type="InterPro" id="IPR015315">
    <property type="entry name" value="DUF1963"/>
</dbReference>
<dbReference type="PANTHER" id="PTHR36436">
    <property type="entry name" value="SLL5081 PROTEIN"/>
    <property type="match status" value="1"/>
</dbReference>
<evidence type="ECO:0000313" key="1">
    <source>
        <dbReference type="EMBL" id="TRX58552.1"/>
    </source>
</evidence>
<dbReference type="SUPFAM" id="SSF103032">
    <property type="entry name" value="Hypothetical protein YwqG"/>
    <property type="match status" value="1"/>
</dbReference>
<accession>A0A553FMR4</accession>
<dbReference type="PANTHER" id="PTHR36436:SF6">
    <property type="entry name" value="SLL5081 PROTEIN"/>
    <property type="match status" value="1"/>
</dbReference>
<protein>
    <submittedName>
        <fullName evidence="1">DUF1963 domain-containing protein</fullName>
    </submittedName>
</protein>
<evidence type="ECO:0000313" key="2">
    <source>
        <dbReference type="Proteomes" id="UP000320443"/>
    </source>
</evidence>
<dbReference type="InterPro" id="IPR035948">
    <property type="entry name" value="YwqG-like_sf"/>
</dbReference>
<dbReference type="AlphaFoldDB" id="A0A553FMR4"/>
<comment type="caution">
    <text evidence="1">The sequence shown here is derived from an EMBL/GenBank/DDBJ whole genome shotgun (WGS) entry which is preliminary data.</text>
</comment>
<keyword evidence="2" id="KW-1185">Reference proteome</keyword>
<dbReference type="EMBL" id="VKDK01000033">
    <property type="protein sequence ID" value="TRX58552.1"/>
    <property type="molecule type" value="Genomic_DNA"/>
</dbReference>
<dbReference type="Proteomes" id="UP000320443">
    <property type="component" value="Unassembled WGS sequence"/>
</dbReference>
<gene>
    <name evidence="1" type="ORF">FNY97_12810</name>
</gene>
<organism evidence="1 2">
    <name type="scientific">Corynebacterium hiratae</name>
    <dbReference type="NCBI Taxonomy" id="3139423"/>
    <lineage>
        <taxon>Bacteria</taxon>
        <taxon>Bacillati</taxon>
        <taxon>Actinomycetota</taxon>
        <taxon>Actinomycetes</taxon>
        <taxon>Mycobacteriales</taxon>
        <taxon>Corynebacteriaceae</taxon>
        <taxon>Corynebacterium</taxon>
    </lineage>
</organism>